<dbReference type="InterPro" id="IPR002201">
    <property type="entry name" value="Glyco_trans_9"/>
</dbReference>
<dbReference type="CDD" id="cd03789">
    <property type="entry name" value="GT9_LPS_heptosyltransferase"/>
    <property type="match status" value="1"/>
</dbReference>
<evidence type="ECO:0000313" key="3">
    <source>
        <dbReference type="EMBL" id="SFN79775.1"/>
    </source>
</evidence>
<evidence type="ECO:0000313" key="4">
    <source>
        <dbReference type="Proteomes" id="UP000183107"/>
    </source>
</evidence>
<accession>A0A1I5BYK7</accession>
<dbReference type="GO" id="GO:0009244">
    <property type="term" value="P:lipopolysaccharide core region biosynthetic process"/>
    <property type="evidence" value="ECO:0007669"/>
    <property type="project" value="TreeGrafter"/>
</dbReference>
<dbReference type="Proteomes" id="UP000183107">
    <property type="component" value="Unassembled WGS sequence"/>
</dbReference>
<reference evidence="4" key="1">
    <citation type="submission" date="2016-10" db="EMBL/GenBank/DDBJ databases">
        <authorList>
            <person name="Varghese N."/>
        </authorList>
    </citation>
    <scope>NUCLEOTIDE SEQUENCE [LARGE SCALE GENOMIC DNA]</scope>
    <source>
        <strain evidence="4">Nsp8</strain>
    </source>
</reference>
<keyword evidence="1" id="KW-0328">Glycosyltransferase</keyword>
<dbReference type="GO" id="GO:0005829">
    <property type="term" value="C:cytosol"/>
    <property type="evidence" value="ECO:0007669"/>
    <property type="project" value="TreeGrafter"/>
</dbReference>
<keyword evidence="2 3" id="KW-0808">Transferase</keyword>
<dbReference type="RefSeq" id="WP_074796893.1">
    <property type="nucleotide sequence ID" value="NZ_FOVJ01000003.1"/>
</dbReference>
<dbReference type="InterPro" id="IPR051199">
    <property type="entry name" value="LPS_LOS_Heptosyltrfase"/>
</dbReference>
<gene>
    <name evidence="3" type="ORF">SAMN05216386_1877</name>
</gene>
<proteinExistence type="predicted"/>
<evidence type="ECO:0000256" key="1">
    <source>
        <dbReference type="ARBA" id="ARBA00022676"/>
    </source>
</evidence>
<dbReference type="EMBL" id="FOVJ01000003">
    <property type="protein sequence ID" value="SFN79775.1"/>
    <property type="molecule type" value="Genomic_DNA"/>
</dbReference>
<organism evidence="3 4">
    <name type="scientific">Nitrosospira briensis</name>
    <dbReference type="NCBI Taxonomy" id="35799"/>
    <lineage>
        <taxon>Bacteria</taxon>
        <taxon>Pseudomonadati</taxon>
        <taxon>Pseudomonadota</taxon>
        <taxon>Betaproteobacteria</taxon>
        <taxon>Nitrosomonadales</taxon>
        <taxon>Nitrosomonadaceae</taxon>
        <taxon>Nitrosospira</taxon>
    </lineage>
</organism>
<name>A0A1I5BYK7_9PROT</name>
<dbReference type="SUPFAM" id="SSF53756">
    <property type="entry name" value="UDP-Glycosyltransferase/glycogen phosphorylase"/>
    <property type="match status" value="1"/>
</dbReference>
<dbReference type="GO" id="GO:0008713">
    <property type="term" value="F:ADP-heptose-lipopolysaccharide heptosyltransferase activity"/>
    <property type="evidence" value="ECO:0007669"/>
    <property type="project" value="TreeGrafter"/>
</dbReference>
<dbReference type="PANTHER" id="PTHR30160">
    <property type="entry name" value="TETRAACYLDISACCHARIDE 4'-KINASE-RELATED"/>
    <property type="match status" value="1"/>
</dbReference>
<keyword evidence="4" id="KW-1185">Reference proteome</keyword>
<dbReference type="PANTHER" id="PTHR30160:SF1">
    <property type="entry name" value="LIPOPOLYSACCHARIDE 1,2-N-ACETYLGLUCOSAMINETRANSFERASE-RELATED"/>
    <property type="match status" value="1"/>
</dbReference>
<dbReference type="AlphaFoldDB" id="A0A1I5BYK7"/>
<dbReference type="Pfam" id="PF01075">
    <property type="entry name" value="Glyco_transf_9"/>
    <property type="match status" value="1"/>
</dbReference>
<protein>
    <submittedName>
        <fullName evidence="3">ADP-heptose:LPS heptosyltransferase</fullName>
    </submittedName>
</protein>
<dbReference type="Gene3D" id="3.40.50.2000">
    <property type="entry name" value="Glycogen Phosphorylase B"/>
    <property type="match status" value="2"/>
</dbReference>
<evidence type="ECO:0000256" key="2">
    <source>
        <dbReference type="ARBA" id="ARBA00022679"/>
    </source>
</evidence>
<sequence length="374" mass="40666">MTPAYLLSVPRKIAVLQAKALGDFIVTLPALGAIKETYPNAELVLLAKPWVKEFLARRPSVIDRVINVPALAGVNDPVETKGRVNNANSGSGGPVEVELFYEAMQAEKFDVIMHLQGDGKAVNPFINKLGAGLTVGMGNPKAEPIDRFIPYVHYQSEVLRNLEIAALIGACTTRLEPHLEVTETDEQETAFLKEIIKDKRYVVIHAGADDTRRLWPAGKFANVADSLIERGYEVVLTGTPKEEKIIASVMQAMNRAAIPCTSMKLGGLAALLQKSELVISNDTGPLHLAQAVGSPTVGIFWAPNMLNWGPLNRNRHRLAISWQLECPQCGVKPVSPWPFQPVVSGCDHPYSFVESVSAGEVLELASELLPPAKN</sequence>